<keyword evidence="3" id="KW-1185">Reference proteome</keyword>
<dbReference type="SUPFAM" id="SSF81383">
    <property type="entry name" value="F-box domain"/>
    <property type="match status" value="1"/>
</dbReference>
<reference evidence="2 3" key="1">
    <citation type="journal article" date="2018" name="Nat. Ecol. Evol.">
        <title>Pezizomycetes genomes reveal the molecular basis of ectomycorrhizal truffle lifestyle.</title>
        <authorList>
            <person name="Murat C."/>
            <person name="Payen T."/>
            <person name="Noel B."/>
            <person name="Kuo A."/>
            <person name="Morin E."/>
            <person name="Chen J."/>
            <person name="Kohler A."/>
            <person name="Krizsan K."/>
            <person name="Balestrini R."/>
            <person name="Da Silva C."/>
            <person name="Montanini B."/>
            <person name="Hainaut M."/>
            <person name="Levati E."/>
            <person name="Barry K.W."/>
            <person name="Belfiori B."/>
            <person name="Cichocki N."/>
            <person name="Clum A."/>
            <person name="Dockter R.B."/>
            <person name="Fauchery L."/>
            <person name="Guy J."/>
            <person name="Iotti M."/>
            <person name="Le Tacon F."/>
            <person name="Lindquist E.A."/>
            <person name="Lipzen A."/>
            <person name="Malagnac F."/>
            <person name="Mello A."/>
            <person name="Molinier V."/>
            <person name="Miyauchi S."/>
            <person name="Poulain J."/>
            <person name="Riccioni C."/>
            <person name="Rubini A."/>
            <person name="Sitrit Y."/>
            <person name="Splivallo R."/>
            <person name="Traeger S."/>
            <person name="Wang M."/>
            <person name="Zifcakova L."/>
            <person name="Wipf D."/>
            <person name="Zambonelli A."/>
            <person name="Paolocci F."/>
            <person name="Nowrousian M."/>
            <person name="Ottonello S."/>
            <person name="Baldrian P."/>
            <person name="Spatafora J.W."/>
            <person name="Henrissat B."/>
            <person name="Nagy L.G."/>
            <person name="Aury J.M."/>
            <person name="Wincker P."/>
            <person name="Grigoriev I.V."/>
            <person name="Bonfante P."/>
            <person name="Martin F.M."/>
        </authorList>
    </citation>
    <scope>NUCLEOTIDE SEQUENCE [LARGE SCALE GENOMIC DNA]</scope>
    <source>
        <strain evidence="2 3">RN42</strain>
    </source>
</reference>
<protein>
    <recommendedName>
        <fullName evidence="1">F-box domain-containing protein</fullName>
    </recommendedName>
</protein>
<sequence>MPESSQTLVEPPIGPDLFSTLPTEILLKIFEKCRPSSSIYALSQTNRRLLEIYRLHRPLIFKDLTSRILSPNFHLLRKLSNPGAMLPQTQDFLSGLHSSLHHRRLYRTLLRERERDEEDWYYAFLLEAERVYWVIFKRLFDIQDPEEESDLYRTCTKYEESYLVQVSLYKDVRQPLENGSTCATCKKKEGSRGCRWHGAPEAEARFCRQFEFYEQQYSRNPHSCKLVTLWDAFIKYIYIRAICYFPAPVSHPPDYNSYDCPGRSTCDCVSHIYNHPNAGRYIEPPGGIHLLDYTVMETLSAVEVQAMADIEERMEARRCFPIKHGVRFFGRTNSRLSFSGYWNALLQFTTVDPRTGKLADLEEARKNYQQEKGPNDLYDEMVVTIDTVEGVKRKTVVVDREVWDRVVWVRTAQKMAHEGLELTV</sequence>
<organism evidence="2 3">
    <name type="scientific">Ascobolus immersus RN42</name>
    <dbReference type="NCBI Taxonomy" id="1160509"/>
    <lineage>
        <taxon>Eukaryota</taxon>
        <taxon>Fungi</taxon>
        <taxon>Dikarya</taxon>
        <taxon>Ascomycota</taxon>
        <taxon>Pezizomycotina</taxon>
        <taxon>Pezizomycetes</taxon>
        <taxon>Pezizales</taxon>
        <taxon>Ascobolaceae</taxon>
        <taxon>Ascobolus</taxon>
    </lineage>
</organism>
<evidence type="ECO:0000259" key="1">
    <source>
        <dbReference type="PROSITE" id="PS50181"/>
    </source>
</evidence>
<evidence type="ECO:0000313" key="2">
    <source>
        <dbReference type="EMBL" id="RPA79528.1"/>
    </source>
</evidence>
<dbReference type="PROSITE" id="PS50181">
    <property type="entry name" value="FBOX"/>
    <property type="match status" value="1"/>
</dbReference>
<gene>
    <name evidence="2" type="ORF">BJ508DRAFT_140702</name>
</gene>
<dbReference type="Proteomes" id="UP000275078">
    <property type="component" value="Unassembled WGS sequence"/>
</dbReference>
<dbReference type="InterPro" id="IPR036047">
    <property type="entry name" value="F-box-like_dom_sf"/>
</dbReference>
<proteinExistence type="predicted"/>
<dbReference type="AlphaFoldDB" id="A0A3N4I4B2"/>
<feature type="domain" description="F-box" evidence="1">
    <location>
        <begin position="15"/>
        <end position="64"/>
    </location>
</feature>
<name>A0A3N4I4B2_ASCIM</name>
<evidence type="ECO:0000313" key="3">
    <source>
        <dbReference type="Proteomes" id="UP000275078"/>
    </source>
</evidence>
<dbReference type="InterPro" id="IPR001810">
    <property type="entry name" value="F-box_dom"/>
</dbReference>
<dbReference type="CDD" id="cd09917">
    <property type="entry name" value="F-box_SF"/>
    <property type="match status" value="1"/>
</dbReference>
<accession>A0A3N4I4B2</accession>
<dbReference type="EMBL" id="ML119698">
    <property type="protein sequence ID" value="RPA79528.1"/>
    <property type="molecule type" value="Genomic_DNA"/>
</dbReference>